<evidence type="ECO:0000313" key="2">
    <source>
        <dbReference type="Proteomes" id="UP000518878"/>
    </source>
</evidence>
<organism evidence="1 2">
    <name type="scientific">Luteibacter yeojuensis</name>
    <dbReference type="NCBI Taxonomy" id="345309"/>
    <lineage>
        <taxon>Bacteria</taxon>
        <taxon>Pseudomonadati</taxon>
        <taxon>Pseudomonadota</taxon>
        <taxon>Gammaproteobacteria</taxon>
        <taxon>Lysobacterales</taxon>
        <taxon>Rhodanobacteraceae</taxon>
        <taxon>Luteibacter</taxon>
    </lineage>
</organism>
<sequence length="86" mass="9432">MTPRLYWQEYVTRNGGRRTTADRLGLPYSTVASICNGYRGIGRALAERMVAADPSLDASILIWVRPVKPDTQARSQCGSATCDRAA</sequence>
<protein>
    <submittedName>
        <fullName evidence="1">Uncharacterized protein</fullName>
    </submittedName>
</protein>
<reference evidence="1 2" key="1">
    <citation type="journal article" date="2006" name="Int. J. Syst. Evol. Microbiol.">
        <title>Dyella yeojuensis sp. nov., isolated from greenhouse soil in Korea.</title>
        <authorList>
            <person name="Kim B.Y."/>
            <person name="Weon H.Y."/>
            <person name="Lee K.H."/>
            <person name="Seok S.J."/>
            <person name="Kwon S.W."/>
            <person name="Go S.J."/>
            <person name="Stackebrandt E."/>
        </authorList>
    </citation>
    <scope>NUCLEOTIDE SEQUENCE [LARGE SCALE GENOMIC DNA]</scope>
    <source>
        <strain evidence="1 2">DSM 17673</strain>
    </source>
</reference>
<accession>A0A7X5QS20</accession>
<dbReference type="AlphaFoldDB" id="A0A7X5QS20"/>
<gene>
    <name evidence="1" type="ORF">HBF32_02590</name>
</gene>
<evidence type="ECO:0000313" key="1">
    <source>
        <dbReference type="EMBL" id="NID14350.1"/>
    </source>
</evidence>
<dbReference type="RefSeq" id="WP_166698068.1">
    <property type="nucleotide sequence ID" value="NZ_JAAQTL010000001.1"/>
</dbReference>
<dbReference type="EMBL" id="JAAQTL010000001">
    <property type="protein sequence ID" value="NID14350.1"/>
    <property type="molecule type" value="Genomic_DNA"/>
</dbReference>
<proteinExistence type="predicted"/>
<name>A0A7X5QS20_9GAMM</name>
<keyword evidence="2" id="KW-1185">Reference proteome</keyword>
<dbReference type="Proteomes" id="UP000518878">
    <property type="component" value="Unassembled WGS sequence"/>
</dbReference>
<comment type="caution">
    <text evidence="1">The sequence shown here is derived from an EMBL/GenBank/DDBJ whole genome shotgun (WGS) entry which is preliminary data.</text>
</comment>